<dbReference type="AlphaFoldDB" id="A0A0E9QN05"/>
<reference evidence="1" key="2">
    <citation type="journal article" date="2015" name="Fish Shellfish Immunol.">
        <title>Early steps in the European eel (Anguilla anguilla)-Vibrio vulnificus interaction in the gills: Role of the RtxA13 toxin.</title>
        <authorList>
            <person name="Callol A."/>
            <person name="Pajuelo D."/>
            <person name="Ebbesson L."/>
            <person name="Teles M."/>
            <person name="MacKenzie S."/>
            <person name="Amaro C."/>
        </authorList>
    </citation>
    <scope>NUCLEOTIDE SEQUENCE</scope>
</reference>
<protein>
    <submittedName>
        <fullName evidence="1">Uncharacterized protein</fullName>
    </submittedName>
</protein>
<evidence type="ECO:0000313" key="1">
    <source>
        <dbReference type="EMBL" id="JAH17705.1"/>
    </source>
</evidence>
<organism evidence="1">
    <name type="scientific">Anguilla anguilla</name>
    <name type="common">European freshwater eel</name>
    <name type="synonym">Muraena anguilla</name>
    <dbReference type="NCBI Taxonomy" id="7936"/>
    <lineage>
        <taxon>Eukaryota</taxon>
        <taxon>Metazoa</taxon>
        <taxon>Chordata</taxon>
        <taxon>Craniata</taxon>
        <taxon>Vertebrata</taxon>
        <taxon>Euteleostomi</taxon>
        <taxon>Actinopterygii</taxon>
        <taxon>Neopterygii</taxon>
        <taxon>Teleostei</taxon>
        <taxon>Anguilliformes</taxon>
        <taxon>Anguillidae</taxon>
        <taxon>Anguilla</taxon>
    </lineage>
</organism>
<name>A0A0E9QN05_ANGAN</name>
<proteinExistence type="predicted"/>
<accession>A0A0E9QN05</accession>
<reference evidence="1" key="1">
    <citation type="submission" date="2014-11" db="EMBL/GenBank/DDBJ databases">
        <authorList>
            <person name="Amaro Gonzalez C."/>
        </authorList>
    </citation>
    <scope>NUCLEOTIDE SEQUENCE</scope>
</reference>
<dbReference type="EMBL" id="GBXM01090872">
    <property type="protein sequence ID" value="JAH17705.1"/>
    <property type="molecule type" value="Transcribed_RNA"/>
</dbReference>
<sequence>MYDCPLPPDPMVNATEVMFNHPPIQNY</sequence>